<protein>
    <submittedName>
        <fullName evidence="2">Uncharacterized protein</fullName>
    </submittedName>
</protein>
<dbReference type="AlphaFoldDB" id="A0ABD7C3D2"/>
<dbReference type="EMBL" id="CP067993">
    <property type="protein sequence ID" value="QQQ42209.1"/>
    <property type="molecule type" value="Genomic_DNA"/>
</dbReference>
<feature type="region of interest" description="Disordered" evidence="1">
    <location>
        <begin position="168"/>
        <end position="224"/>
    </location>
</feature>
<proteinExistence type="predicted"/>
<reference evidence="2 3" key="1">
    <citation type="submission" date="2021-01" db="EMBL/GenBank/DDBJ databases">
        <title>Genome Characterization of a novel Stenotrophomonas isolate with high keratinase activity.</title>
        <authorList>
            <person name="Cao Z.-J."/>
        </authorList>
    </citation>
    <scope>NUCLEOTIDE SEQUENCE [LARGE SCALE GENOMIC DNA]</scope>
    <source>
        <strain evidence="2 3">DHHJ</strain>
    </source>
</reference>
<evidence type="ECO:0000313" key="3">
    <source>
        <dbReference type="Proteomes" id="UP000596095"/>
    </source>
</evidence>
<organism evidence="2 3">
    <name type="scientific">Stenotrophomonas maltophilia</name>
    <name type="common">Pseudomonas maltophilia</name>
    <name type="synonym">Xanthomonas maltophilia</name>
    <dbReference type="NCBI Taxonomy" id="40324"/>
    <lineage>
        <taxon>Bacteria</taxon>
        <taxon>Pseudomonadati</taxon>
        <taxon>Pseudomonadota</taxon>
        <taxon>Gammaproteobacteria</taxon>
        <taxon>Lysobacterales</taxon>
        <taxon>Lysobacteraceae</taxon>
        <taxon>Stenotrophomonas</taxon>
        <taxon>Stenotrophomonas maltophilia group</taxon>
    </lineage>
</organism>
<name>A0ABD7C3D2_STEMA</name>
<evidence type="ECO:0000313" key="2">
    <source>
        <dbReference type="EMBL" id="QQQ42209.1"/>
    </source>
</evidence>
<gene>
    <name evidence="2" type="ORF">JJL50_20080</name>
</gene>
<sequence>MLITERNSMEDQTRKAIPAAVSVCPIWTGAAAEKVGQMIHQIDQSTMLMQRIASTAQNKAIKGGFAAEAWHAETFNLDAILKDKDVRAFTDTFSNSPLSRNHTTHDIVVMKGDEQLLGAQLKYFKDADATQKAFRSSKDGIHRYQDSDLFVGPSDQIEGIRQSAQRDVLKNQQKRPAVSEAAAKVRDKAADSIEVDGAASTPLSKRDAEQLGTGSAEGKAAHKQMQDGYLNRATLQQSMRAAGSAALVTSVIAGSINTFQHLQHVRDGKITTEQAVHRILQNTVIAAGDAALKAGTATASVALATRTMPALFAGAGFTSVLARGGVAGAAVCAVDLVQCLVMVGVGRMTFAELETRTGTNILQTSAGVLGSSIGATLGMVGGPPGALVGGIIGGIITSMAMTIAVDNHVEKAFRLTLEGTREVVENGLSLQQSLELLQESQLFYADFHKGLVLSEKHFSGQIATLKAQSRQLREKLNRL</sequence>
<evidence type="ECO:0000256" key="1">
    <source>
        <dbReference type="SAM" id="MobiDB-lite"/>
    </source>
</evidence>
<dbReference type="Proteomes" id="UP000596095">
    <property type="component" value="Chromosome"/>
</dbReference>
<accession>A0ABD7C3D2</accession>